<organism evidence="1 2">
    <name type="scientific">Mycoplasmopsis synoviae</name>
    <name type="common">Mycoplasma synoviae</name>
    <dbReference type="NCBI Taxonomy" id="2109"/>
    <lineage>
        <taxon>Bacteria</taxon>
        <taxon>Bacillati</taxon>
        <taxon>Mycoplasmatota</taxon>
        <taxon>Mycoplasmoidales</taxon>
        <taxon>Metamycoplasmataceae</taxon>
        <taxon>Mycoplasmopsis</taxon>
    </lineage>
</organism>
<dbReference type="Proteomes" id="UP000259328">
    <property type="component" value="Chromosome"/>
</dbReference>
<proteinExistence type="predicted"/>
<feature type="non-terminal residue" evidence="1">
    <location>
        <position position="69"/>
    </location>
</feature>
<accession>A0A3B0P7T3</accession>
<evidence type="ECO:0000313" key="2">
    <source>
        <dbReference type="Proteomes" id="UP000259328"/>
    </source>
</evidence>
<dbReference type="EMBL" id="LS991953">
    <property type="protein sequence ID" value="SYV92649.1"/>
    <property type="molecule type" value="Genomic_DNA"/>
</dbReference>
<dbReference type="AlphaFoldDB" id="A0A3B0P7T3"/>
<evidence type="ECO:0000313" key="1">
    <source>
        <dbReference type="EMBL" id="SYV92649.1"/>
    </source>
</evidence>
<reference evidence="2" key="1">
    <citation type="submission" date="2018-06" db="EMBL/GenBank/DDBJ databases">
        <authorList>
            <consortium name="Pathogen Informatics"/>
        </authorList>
    </citation>
    <scope>NUCLEOTIDE SEQUENCE [LARGE SCALE GENOMIC DNA]</scope>
    <source>
        <strain evidence="2">NCTC10124</strain>
    </source>
</reference>
<sequence>MVSFEIFALNVFSKNIQNQRNSGIKTCPDPNTDSDITHIISKVKNKIKIIIFYRLYFYLKLSFALNKLW</sequence>
<protein>
    <submittedName>
        <fullName evidence="1">Uncharacterized protein</fullName>
    </submittedName>
</protein>
<gene>
    <name evidence="1" type="ORF">NCTC10124_00374</name>
</gene>
<name>A0A3B0P7T3_MYCSY</name>